<reference evidence="1 2" key="1">
    <citation type="submission" date="2019-02" db="EMBL/GenBank/DDBJ databases">
        <title>Deep-cultivation of Planctomycetes and their phenomic and genomic characterization uncovers novel biology.</title>
        <authorList>
            <person name="Wiegand S."/>
            <person name="Jogler M."/>
            <person name="Boedeker C."/>
            <person name="Pinto D."/>
            <person name="Vollmers J."/>
            <person name="Rivas-Marin E."/>
            <person name="Kohn T."/>
            <person name="Peeters S.H."/>
            <person name="Heuer A."/>
            <person name="Rast P."/>
            <person name="Oberbeckmann S."/>
            <person name="Bunk B."/>
            <person name="Jeske O."/>
            <person name="Meyerdierks A."/>
            <person name="Storesund J.E."/>
            <person name="Kallscheuer N."/>
            <person name="Luecker S."/>
            <person name="Lage O.M."/>
            <person name="Pohl T."/>
            <person name="Merkel B.J."/>
            <person name="Hornburger P."/>
            <person name="Mueller R.-W."/>
            <person name="Bruemmer F."/>
            <person name="Labrenz M."/>
            <person name="Spormann A.M."/>
            <person name="Op Den Camp H."/>
            <person name="Overmann J."/>
            <person name="Amann R."/>
            <person name="Jetten M.S.M."/>
            <person name="Mascher T."/>
            <person name="Medema M.H."/>
            <person name="Devos D.P."/>
            <person name="Kaster A.-K."/>
            <person name="Ovreas L."/>
            <person name="Rohde M."/>
            <person name="Galperin M.Y."/>
            <person name="Jogler C."/>
        </authorList>
    </citation>
    <scope>NUCLEOTIDE SEQUENCE [LARGE SCALE GENOMIC DNA]</scope>
    <source>
        <strain evidence="1 2">Pla52n</strain>
    </source>
</reference>
<evidence type="ECO:0000313" key="1">
    <source>
        <dbReference type="EMBL" id="TWU01234.1"/>
    </source>
</evidence>
<gene>
    <name evidence="1" type="ORF">Pla52n_46070</name>
</gene>
<evidence type="ECO:0000313" key="2">
    <source>
        <dbReference type="Proteomes" id="UP000320176"/>
    </source>
</evidence>
<keyword evidence="2" id="KW-1185">Reference proteome</keyword>
<organism evidence="1 2">
    <name type="scientific">Stieleria varia</name>
    <dbReference type="NCBI Taxonomy" id="2528005"/>
    <lineage>
        <taxon>Bacteria</taxon>
        <taxon>Pseudomonadati</taxon>
        <taxon>Planctomycetota</taxon>
        <taxon>Planctomycetia</taxon>
        <taxon>Pirellulales</taxon>
        <taxon>Pirellulaceae</taxon>
        <taxon>Stieleria</taxon>
    </lineage>
</organism>
<name>A0A5C6ASR3_9BACT</name>
<comment type="caution">
    <text evidence="1">The sequence shown here is derived from an EMBL/GenBank/DDBJ whole genome shotgun (WGS) entry which is preliminary data.</text>
</comment>
<dbReference type="AlphaFoldDB" id="A0A5C6ASR3"/>
<dbReference type="EMBL" id="SJPN01000005">
    <property type="protein sequence ID" value="TWU01234.1"/>
    <property type="molecule type" value="Genomic_DNA"/>
</dbReference>
<accession>A0A5C6ASR3</accession>
<protein>
    <submittedName>
        <fullName evidence="1">Uncharacterized protein</fullName>
    </submittedName>
</protein>
<sequence length="117" mass="12865">MAYNGAGNASDPHFLKKNMNPSAADQIVTETFLDVRAKLLEIAATLDRVDRCLDESGDPLGSVAPASGRLGSVANDQQEKLREGIRILLSEGPDRAARLQHLFSRPYQADWRETMKV</sequence>
<proteinExistence type="predicted"/>
<dbReference type="Proteomes" id="UP000320176">
    <property type="component" value="Unassembled WGS sequence"/>
</dbReference>